<reference evidence="1" key="1">
    <citation type="submission" date="2020-05" db="EMBL/GenBank/DDBJ databases">
        <authorList>
            <person name="Chiriac C."/>
            <person name="Salcher M."/>
            <person name="Ghai R."/>
            <person name="Kavagutti S V."/>
        </authorList>
    </citation>
    <scope>NUCLEOTIDE SEQUENCE</scope>
</reference>
<proteinExistence type="predicted"/>
<dbReference type="InterPro" id="IPR025629">
    <property type="entry name" value="DUF4287"/>
</dbReference>
<dbReference type="Gene3D" id="3.90.1150.200">
    <property type="match status" value="1"/>
</dbReference>
<sequence>MTERSTDRDSYFPAIEKKHGQPMAYWFDQMTEITDLKYAEQIAYLRENHGFSQVHANALVLYTRGSKSPQRVASIDEFLEPFDETKRATVRKIFAAITDKFSDMEQVIAWNQPMLKKDGQYILGVSVHTNHILIAPISTAVLEQFRPRLADYQVNKRTFKVPVDWAVDAPLLQDMAKARLFEIQ</sequence>
<protein>
    <submittedName>
        <fullName evidence="1">Unannotated protein</fullName>
    </submittedName>
</protein>
<accession>A0A6J7S4N9</accession>
<organism evidence="1">
    <name type="scientific">freshwater metagenome</name>
    <dbReference type="NCBI Taxonomy" id="449393"/>
    <lineage>
        <taxon>unclassified sequences</taxon>
        <taxon>metagenomes</taxon>
        <taxon>ecological metagenomes</taxon>
    </lineage>
</organism>
<name>A0A6J7S4N9_9ZZZZ</name>
<gene>
    <name evidence="1" type="ORF">UFOPK4237_00301</name>
</gene>
<dbReference type="SUPFAM" id="SSF159888">
    <property type="entry name" value="YdhG-like"/>
    <property type="match status" value="1"/>
</dbReference>
<dbReference type="Pfam" id="PF14117">
    <property type="entry name" value="DUF4287"/>
    <property type="match status" value="1"/>
</dbReference>
<dbReference type="EMBL" id="CAFBPZ010000011">
    <property type="protein sequence ID" value="CAB5035380.1"/>
    <property type="molecule type" value="Genomic_DNA"/>
</dbReference>
<evidence type="ECO:0000313" key="1">
    <source>
        <dbReference type="EMBL" id="CAB5035380.1"/>
    </source>
</evidence>
<dbReference type="AlphaFoldDB" id="A0A6J7S4N9"/>